<dbReference type="InterPro" id="IPR043502">
    <property type="entry name" value="DNA/RNA_pol_sf"/>
</dbReference>
<comment type="caution">
    <text evidence="7">The sequence shown here is derived from an EMBL/GenBank/DDBJ whole genome shotgun (WGS) entry which is preliminary data.</text>
</comment>
<protein>
    <submittedName>
        <fullName evidence="7">DNA-directed DNA polymerase</fullName>
        <ecNumber evidence="7">2.7.7.7</ecNumber>
    </submittedName>
</protein>
<dbReference type="GO" id="GO:0003887">
    <property type="term" value="F:DNA-directed DNA polymerase activity"/>
    <property type="evidence" value="ECO:0007669"/>
    <property type="project" value="UniProtKB-KW"/>
</dbReference>
<name>Q0YT86_9CHLB</name>
<dbReference type="InterPro" id="IPR017961">
    <property type="entry name" value="DNA_pol_Y-fam_little_finger"/>
</dbReference>
<dbReference type="OrthoDB" id="9808813at2"/>
<evidence type="ECO:0000259" key="6">
    <source>
        <dbReference type="PROSITE" id="PS50173"/>
    </source>
</evidence>
<evidence type="ECO:0000256" key="5">
    <source>
        <dbReference type="ARBA" id="ARBA00023236"/>
    </source>
</evidence>
<feature type="domain" description="UmuC" evidence="6">
    <location>
        <begin position="2"/>
        <end position="186"/>
    </location>
</feature>
<dbReference type="Proteomes" id="UP000004162">
    <property type="component" value="Unassembled WGS sequence"/>
</dbReference>
<dbReference type="Gene3D" id="3.30.70.270">
    <property type="match status" value="1"/>
</dbReference>
<keyword evidence="8" id="KW-1185">Reference proteome</keyword>
<reference evidence="7 8" key="2">
    <citation type="submission" date="2006-07" db="EMBL/GenBank/DDBJ databases">
        <title>Sequencing of the draft genome and assembly of Chlorobium ferroxidans DSM 13031.</title>
        <authorList>
            <consortium name="US DOE Joint Genome Institute (JGI-PGF)"/>
            <person name="Copeland A."/>
            <person name="Lucas S."/>
            <person name="Lapidus A."/>
            <person name="Barry K."/>
            <person name="Glavina del Rio T."/>
            <person name="Dalin E."/>
            <person name="Tice H."/>
            <person name="Bruce D."/>
            <person name="Pitluck S."/>
            <person name="Richardson P."/>
        </authorList>
    </citation>
    <scope>NUCLEOTIDE SEQUENCE [LARGE SCALE GENOMIC DNA]</scope>
    <source>
        <strain evidence="7 8">DSM 13031</strain>
    </source>
</reference>
<dbReference type="Gene3D" id="1.10.150.20">
    <property type="entry name" value="5' to 3' exonuclease, C-terminal subdomain"/>
    <property type="match status" value="1"/>
</dbReference>
<dbReference type="AlphaFoldDB" id="Q0YT86"/>
<organism evidence="7 8">
    <name type="scientific">Chlorobium ferrooxidans DSM 13031</name>
    <dbReference type="NCBI Taxonomy" id="377431"/>
    <lineage>
        <taxon>Bacteria</taxon>
        <taxon>Pseudomonadati</taxon>
        <taxon>Chlorobiota</taxon>
        <taxon>Chlorobiia</taxon>
        <taxon>Chlorobiales</taxon>
        <taxon>Chlorobiaceae</taxon>
        <taxon>Chlorobium/Pelodictyon group</taxon>
        <taxon>Chlorobium</taxon>
    </lineage>
</organism>
<dbReference type="GO" id="GO:0009432">
    <property type="term" value="P:SOS response"/>
    <property type="evidence" value="ECO:0007669"/>
    <property type="project" value="UniProtKB-KW"/>
</dbReference>
<gene>
    <name evidence="7" type="ORF">CferDRAFT_1308</name>
</gene>
<dbReference type="GO" id="GO:0042276">
    <property type="term" value="P:error-prone translesion synthesis"/>
    <property type="evidence" value="ECO:0007669"/>
    <property type="project" value="TreeGrafter"/>
</dbReference>
<dbReference type="InterPro" id="IPR050116">
    <property type="entry name" value="DNA_polymerase-Y"/>
</dbReference>
<evidence type="ECO:0000256" key="4">
    <source>
        <dbReference type="ARBA" id="ARBA00023204"/>
    </source>
</evidence>
<dbReference type="PANTHER" id="PTHR11076">
    <property type="entry name" value="DNA REPAIR POLYMERASE UMUC / TRANSFERASE FAMILY MEMBER"/>
    <property type="match status" value="1"/>
</dbReference>
<proteinExistence type="inferred from homology"/>
<dbReference type="InterPro" id="IPR043128">
    <property type="entry name" value="Rev_trsase/Diguanyl_cyclase"/>
</dbReference>
<dbReference type="InterPro" id="IPR001126">
    <property type="entry name" value="UmuC"/>
</dbReference>
<evidence type="ECO:0000256" key="1">
    <source>
        <dbReference type="ARBA" id="ARBA00010945"/>
    </source>
</evidence>
<accession>Q0YT86</accession>
<dbReference type="GO" id="GO:0003684">
    <property type="term" value="F:damaged DNA binding"/>
    <property type="evidence" value="ECO:0007669"/>
    <property type="project" value="InterPro"/>
</dbReference>
<dbReference type="EC" id="2.7.7.7" evidence="7"/>
<keyword evidence="2" id="KW-0227">DNA damage</keyword>
<dbReference type="PANTHER" id="PTHR11076:SF34">
    <property type="entry name" value="PROTEIN UMUC"/>
    <property type="match status" value="1"/>
</dbReference>
<dbReference type="RefSeq" id="WP_006365806.1">
    <property type="nucleotide sequence ID" value="NZ_AASE01000004.1"/>
</dbReference>
<evidence type="ECO:0000256" key="2">
    <source>
        <dbReference type="ARBA" id="ARBA00022763"/>
    </source>
</evidence>
<evidence type="ECO:0000313" key="8">
    <source>
        <dbReference type="Proteomes" id="UP000004162"/>
    </source>
</evidence>
<comment type="similarity">
    <text evidence="1">Belongs to the DNA polymerase type-Y family.</text>
</comment>
<dbReference type="CDD" id="cd01700">
    <property type="entry name" value="PolY_Pol_V_umuC"/>
    <property type="match status" value="1"/>
</dbReference>
<dbReference type="Pfam" id="PF11799">
    <property type="entry name" value="IMS_C"/>
    <property type="match status" value="1"/>
</dbReference>
<keyword evidence="7" id="KW-0548">Nucleotidyltransferase</keyword>
<dbReference type="Gene3D" id="3.40.1170.60">
    <property type="match status" value="1"/>
</dbReference>
<dbReference type="GO" id="GO:0006281">
    <property type="term" value="P:DNA repair"/>
    <property type="evidence" value="ECO:0007669"/>
    <property type="project" value="UniProtKB-KW"/>
</dbReference>
<dbReference type="Pfam" id="PF00817">
    <property type="entry name" value="IMS"/>
    <property type="match status" value="1"/>
</dbReference>
<keyword evidence="7" id="KW-0239">DNA-directed DNA polymerase</keyword>
<keyword evidence="4" id="KW-0234">DNA repair</keyword>
<evidence type="ECO:0000256" key="3">
    <source>
        <dbReference type="ARBA" id="ARBA00023199"/>
    </source>
</evidence>
<sequence>MFALIDCNNFYVSCERLFNPGLRGRPVVVLSNNDGCFISRSEEAKAIGLGMGEPAFKCRELLQQHRVALYSANFPLYGDLSARVMRTLADFAPDIEIYSIDECFLDLSGFGRFDLDRYARQIRQTVEKHTGIPVSIGIGATKTLAKAASRMAKKNASLGGVSLLRTDAGIRDALSGMAVEHIWGIGRRYGALLHRHRIHTALDFAAAPAPWVRRNLHITGARVQEELNGRSCLPLELVRPPKQSICTSRSFGTPVIAKEELQHAVVHFASKCAFKLRREESRASLVTVFACTSPFAPKEKRYWGTETLSLPAPSNDTLLLLKAATLALERLYRRGYEYKKAGVILSGIGSVSEPQQTTLSLFDTDPLPEKQGRAASLMEALDALNFRYGPGTLRLASDCSSGWKQRQEKLSPAYTTRWSDIIEVKP</sequence>
<keyword evidence="3" id="KW-0741">SOS mutagenesis</keyword>
<dbReference type="GO" id="GO:0005829">
    <property type="term" value="C:cytosol"/>
    <property type="evidence" value="ECO:0007669"/>
    <property type="project" value="TreeGrafter"/>
</dbReference>
<evidence type="ECO:0000313" key="7">
    <source>
        <dbReference type="EMBL" id="EAT59381.1"/>
    </source>
</evidence>
<keyword evidence="5" id="KW-0742">SOS response</keyword>
<dbReference type="PROSITE" id="PS50173">
    <property type="entry name" value="UMUC"/>
    <property type="match status" value="1"/>
</dbReference>
<dbReference type="Pfam" id="PF13438">
    <property type="entry name" value="DUF4113"/>
    <property type="match status" value="1"/>
</dbReference>
<dbReference type="SUPFAM" id="SSF56672">
    <property type="entry name" value="DNA/RNA polymerases"/>
    <property type="match status" value="1"/>
</dbReference>
<keyword evidence="7" id="KW-0808">Transferase</keyword>
<dbReference type="InterPro" id="IPR025188">
    <property type="entry name" value="DUF4113"/>
</dbReference>
<reference evidence="7 8" key="1">
    <citation type="submission" date="2006-07" db="EMBL/GenBank/DDBJ databases">
        <title>Annotation of the draft genome assembly of Chlorobium ferroxidans DSM 13031.</title>
        <authorList>
            <consortium name="US DOE Joint Genome Institute (JGI-ORNL)"/>
            <person name="Larimer F."/>
            <person name="Land M."/>
            <person name="Hauser L."/>
        </authorList>
    </citation>
    <scope>NUCLEOTIDE SEQUENCE [LARGE SCALE GENOMIC DNA]</scope>
    <source>
        <strain evidence="7 8">DSM 13031</strain>
    </source>
</reference>
<dbReference type="EMBL" id="AASE01000004">
    <property type="protein sequence ID" value="EAT59381.1"/>
    <property type="molecule type" value="Genomic_DNA"/>
</dbReference>